<dbReference type="PANTHER" id="PTHR33751:SF9">
    <property type="entry name" value="CYTOCHROME C4"/>
    <property type="match status" value="1"/>
</dbReference>
<evidence type="ECO:0000256" key="7">
    <source>
        <dbReference type="ARBA" id="ARBA00023004"/>
    </source>
</evidence>
<dbReference type="GO" id="GO:0042597">
    <property type="term" value="C:periplasmic space"/>
    <property type="evidence" value="ECO:0007669"/>
    <property type="project" value="UniProtKB-SubCell"/>
</dbReference>
<feature type="binding site" description="covalent" evidence="8">
    <location>
        <position position="22"/>
    </location>
    <ligand>
        <name>heme c</name>
        <dbReference type="ChEBI" id="CHEBI:61717"/>
        <label>1</label>
    </ligand>
</feature>
<dbReference type="GO" id="GO:0005506">
    <property type="term" value="F:iron ion binding"/>
    <property type="evidence" value="ECO:0007669"/>
    <property type="project" value="InterPro"/>
</dbReference>
<keyword evidence="6" id="KW-0249">Electron transport</keyword>
<comment type="subcellular location">
    <subcellularLocation>
        <location evidence="1">Periplasm</location>
    </subcellularLocation>
</comment>
<evidence type="ECO:0000256" key="9">
    <source>
        <dbReference type="PIRSR" id="PIRSR000005-2"/>
    </source>
</evidence>
<evidence type="ECO:0000256" key="1">
    <source>
        <dbReference type="ARBA" id="ARBA00004418"/>
    </source>
</evidence>
<proteinExistence type="predicted"/>
<dbReference type="PIRSF" id="PIRSF000005">
    <property type="entry name" value="Cytochrome_c4"/>
    <property type="match status" value="1"/>
</dbReference>
<dbReference type="InterPro" id="IPR036909">
    <property type="entry name" value="Cyt_c-like_dom_sf"/>
</dbReference>
<evidence type="ECO:0000256" key="5">
    <source>
        <dbReference type="ARBA" id="ARBA00022764"/>
    </source>
</evidence>
<dbReference type="EMBL" id="CP016268">
    <property type="protein sequence ID" value="ANO52870.1"/>
    <property type="molecule type" value="Genomic_DNA"/>
</dbReference>
<organism evidence="11 12">
    <name type="scientific">Woeseia oceani</name>
    <dbReference type="NCBI Taxonomy" id="1548547"/>
    <lineage>
        <taxon>Bacteria</taxon>
        <taxon>Pseudomonadati</taxon>
        <taxon>Pseudomonadota</taxon>
        <taxon>Gammaproteobacteria</taxon>
        <taxon>Woeseiales</taxon>
        <taxon>Woeseiaceae</taxon>
        <taxon>Woeseia</taxon>
    </lineage>
</organism>
<dbReference type="GO" id="GO:0020037">
    <property type="term" value="F:heme binding"/>
    <property type="evidence" value="ECO:0007669"/>
    <property type="project" value="InterPro"/>
</dbReference>
<sequence>MTAHADGNPEQGEQLAYTCMGCHGIPGYRNAYPSYRVPKLGGQKAAYIETALKAYRDGNRPHPTMQAQGESLSDQDIADVAAYFQGAEMATDSVTADDIAGLDAAKTCLTCHGAQSAGMVPTPATLSGQHQDYLMHALDQYKSGARAGTVMSAFAGMLSDDDIEAIARFYSRRDDGVHTPEKSD</sequence>
<dbReference type="InterPro" id="IPR050597">
    <property type="entry name" value="Cytochrome_c_Oxidase_Subunit"/>
</dbReference>
<accession>A0A193LJZ6</accession>
<feature type="binding site" description="covalent" evidence="8">
    <location>
        <position position="19"/>
    </location>
    <ligand>
        <name>heme c</name>
        <dbReference type="ChEBI" id="CHEBI:61717"/>
        <label>1</label>
    </ligand>
</feature>
<dbReference type="PROSITE" id="PS51007">
    <property type="entry name" value="CYTC"/>
    <property type="match status" value="2"/>
</dbReference>
<feature type="binding site" description="covalent" evidence="8">
    <location>
        <position position="111"/>
    </location>
    <ligand>
        <name>heme c</name>
        <dbReference type="ChEBI" id="CHEBI:61717"/>
        <label>2</label>
    </ligand>
</feature>
<feature type="domain" description="Cytochrome c" evidence="10">
    <location>
        <begin position="7"/>
        <end position="88"/>
    </location>
</feature>
<dbReference type="Pfam" id="PF00034">
    <property type="entry name" value="Cytochrom_C"/>
    <property type="match status" value="1"/>
</dbReference>
<evidence type="ECO:0000256" key="4">
    <source>
        <dbReference type="ARBA" id="ARBA00022723"/>
    </source>
</evidence>
<evidence type="ECO:0000256" key="8">
    <source>
        <dbReference type="PIRSR" id="PIRSR000005-1"/>
    </source>
</evidence>
<evidence type="ECO:0000256" key="2">
    <source>
        <dbReference type="ARBA" id="ARBA00022448"/>
    </source>
</evidence>
<evidence type="ECO:0000313" key="12">
    <source>
        <dbReference type="Proteomes" id="UP000092695"/>
    </source>
</evidence>
<dbReference type="Pfam" id="PF13442">
    <property type="entry name" value="Cytochrome_CBB3"/>
    <property type="match status" value="1"/>
</dbReference>
<evidence type="ECO:0000313" key="11">
    <source>
        <dbReference type="EMBL" id="ANO52870.1"/>
    </source>
</evidence>
<dbReference type="InterPro" id="IPR024167">
    <property type="entry name" value="Cytochrome_c4-like"/>
</dbReference>
<dbReference type="InterPro" id="IPR009056">
    <property type="entry name" value="Cyt_c-like_dom"/>
</dbReference>
<evidence type="ECO:0000256" key="3">
    <source>
        <dbReference type="ARBA" id="ARBA00022617"/>
    </source>
</evidence>
<feature type="domain" description="Cytochrome c" evidence="10">
    <location>
        <begin position="96"/>
        <end position="174"/>
    </location>
</feature>
<protein>
    <recommendedName>
        <fullName evidence="10">Cytochrome c domain-containing protein</fullName>
    </recommendedName>
</protein>
<keyword evidence="5" id="KW-0574">Periplasm</keyword>
<dbReference type="KEGG" id="woc:BA177_00070"/>
<evidence type="ECO:0000259" key="10">
    <source>
        <dbReference type="PROSITE" id="PS51007"/>
    </source>
</evidence>
<feature type="binding site" description="axial binding residue" evidence="9">
    <location>
        <position position="65"/>
    </location>
    <ligand>
        <name>heme c</name>
        <dbReference type="ChEBI" id="CHEBI:61717"/>
        <label>1</label>
    </ligand>
    <ligandPart>
        <name>Fe</name>
        <dbReference type="ChEBI" id="CHEBI:18248"/>
    </ligandPart>
</feature>
<feature type="binding site" description="axial binding residue" evidence="9">
    <location>
        <position position="112"/>
    </location>
    <ligand>
        <name>heme c</name>
        <dbReference type="ChEBI" id="CHEBI:61717"/>
        <label>2</label>
    </ligand>
    <ligandPart>
        <name>Fe</name>
        <dbReference type="ChEBI" id="CHEBI:18248"/>
    </ligandPart>
</feature>
<feature type="binding site" description="axial binding residue" evidence="9">
    <location>
        <position position="151"/>
    </location>
    <ligand>
        <name>heme c</name>
        <dbReference type="ChEBI" id="CHEBI:61717"/>
        <label>2</label>
    </ligand>
    <ligandPart>
        <name>Fe</name>
        <dbReference type="ChEBI" id="CHEBI:18248"/>
    </ligandPart>
</feature>
<gene>
    <name evidence="11" type="ORF">BA177_00070</name>
</gene>
<dbReference type="Gene3D" id="1.10.760.10">
    <property type="entry name" value="Cytochrome c-like domain"/>
    <property type="match status" value="2"/>
</dbReference>
<name>A0A193LJZ6_9GAMM</name>
<keyword evidence="4 9" id="KW-0479">Metal-binding</keyword>
<feature type="binding site" description="covalent" evidence="8">
    <location>
        <position position="108"/>
    </location>
    <ligand>
        <name>heme c</name>
        <dbReference type="ChEBI" id="CHEBI:61717"/>
        <label>2</label>
    </ligand>
</feature>
<keyword evidence="12" id="KW-1185">Reference proteome</keyword>
<dbReference type="Proteomes" id="UP000092695">
    <property type="component" value="Chromosome"/>
</dbReference>
<dbReference type="SUPFAM" id="SSF46626">
    <property type="entry name" value="Cytochrome c"/>
    <property type="match status" value="2"/>
</dbReference>
<dbReference type="GO" id="GO:0009055">
    <property type="term" value="F:electron transfer activity"/>
    <property type="evidence" value="ECO:0007669"/>
    <property type="project" value="InterPro"/>
</dbReference>
<reference evidence="11 12" key="1">
    <citation type="submission" date="2016-06" db="EMBL/GenBank/DDBJ databases">
        <title>Complete genome sequence of a deep-branching marine Gamma Proteobacterium Woeseia oceani type strain XK5.</title>
        <authorList>
            <person name="Mu D."/>
            <person name="Du Z."/>
        </authorList>
    </citation>
    <scope>NUCLEOTIDE SEQUENCE [LARGE SCALE GENOMIC DNA]</scope>
    <source>
        <strain evidence="11 12">XK5</strain>
    </source>
</reference>
<keyword evidence="2" id="KW-0813">Transport</keyword>
<evidence type="ECO:0000256" key="6">
    <source>
        <dbReference type="ARBA" id="ARBA00022982"/>
    </source>
</evidence>
<dbReference type="STRING" id="1548547.BA177_00070"/>
<keyword evidence="3 8" id="KW-0349">Heme</keyword>
<dbReference type="PANTHER" id="PTHR33751">
    <property type="entry name" value="CBB3-TYPE CYTOCHROME C OXIDASE SUBUNIT FIXP"/>
    <property type="match status" value="1"/>
</dbReference>
<feature type="binding site" description="axial binding residue" evidence="9">
    <location>
        <position position="23"/>
    </location>
    <ligand>
        <name>heme c</name>
        <dbReference type="ChEBI" id="CHEBI:61717"/>
        <label>1</label>
    </ligand>
    <ligandPart>
        <name>Fe</name>
        <dbReference type="ChEBI" id="CHEBI:18248"/>
    </ligandPart>
</feature>
<comment type="PTM">
    <text evidence="8">Binds 2 heme c groups covalently per subunit.</text>
</comment>
<keyword evidence="7 9" id="KW-0408">Iron</keyword>
<dbReference type="AlphaFoldDB" id="A0A193LJZ6"/>